<evidence type="ECO:0000256" key="8">
    <source>
        <dbReference type="ARBA" id="ARBA00022497"/>
    </source>
</evidence>
<dbReference type="Proteomes" id="UP001229618">
    <property type="component" value="Segment"/>
</dbReference>
<keyword evidence="16" id="KW-0548">Nucleotidyltransferase</keyword>
<dbReference type="Gene3D" id="3.90.70.150">
    <property type="entry name" value="Helper component proteinase"/>
    <property type="match status" value="1"/>
</dbReference>
<evidence type="ECO:0000259" key="37">
    <source>
        <dbReference type="PROSITE" id="PS51194"/>
    </source>
</evidence>
<evidence type="ECO:0000256" key="23">
    <source>
        <dbReference type="ARBA" id="ARBA00022953"/>
    </source>
</evidence>
<evidence type="ECO:0000256" key="5">
    <source>
        <dbReference type="ARBA" id="ARBA00022463"/>
    </source>
</evidence>
<evidence type="ECO:0000256" key="19">
    <source>
        <dbReference type="ARBA" id="ARBA00022806"/>
    </source>
</evidence>
<keyword evidence="5" id="KW-0941">Suppressor of RNA silencing</keyword>
<keyword evidence="17" id="KW-0547">Nucleotide-binding</keyword>
<name>A0AA49AH52_9POTY</name>
<evidence type="ECO:0000313" key="41">
    <source>
        <dbReference type="Proteomes" id="UP001229618"/>
    </source>
</evidence>
<keyword evidence="7" id="KW-1036">Host cytoplasmic vesicle</keyword>
<evidence type="ECO:0000256" key="27">
    <source>
        <dbReference type="ARBA" id="ARBA00029405"/>
    </source>
</evidence>
<evidence type="ECO:0000256" key="16">
    <source>
        <dbReference type="ARBA" id="ARBA00022695"/>
    </source>
</evidence>
<dbReference type="InterPro" id="IPR043504">
    <property type="entry name" value="Peptidase_S1_PA_chymotrypsin"/>
</dbReference>
<dbReference type="PROSITE" id="PS51194">
    <property type="entry name" value="HELICASE_CTER"/>
    <property type="match status" value="1"/>
</dbReference>
<dbReference type="InterPro" id="IPR001730">
    <property type="entry name" value="Potyv_NIa-pro_dom"/>
</dbReference>
<dbReference type="Pfam" id="PF00680">
    <property type="entry name" value="RdRP_1"/>
    <property type="match status" value="1"/>
</dbReference>
<dbReference type="InterPro" id="IPR001205">
    <property type="entry name" value="RNA-dir_pol_C"/>
</dbReference>
<feature type="domain" description="Helicase C-terminal" evidence="37">
    <location>
        <begin position="865"/>
        <end position="1058"/>
    </location>
</feature>
<dbReference type="Pfam" id="PF00270">
    <property type="entry name" value="DEAD"/>
    <property type="match status" value="1"/>
</dbReference>
<keyword evidence="23" id="KW-0693">Viral RNA replication</keyword>
<dbReference type="InterPro" id="IPR007094">
    <property type="entry name" value="RNA-dir_pol_PSvirus"/>
</dbReference>
<comment type="function">
    <text evidence="25">Has RNA-binding and proteolytic activities.</text>
</comment>
<evidence type="ECO:0000256" key="18">
    <source>
        <dbReference type="ARBA" id="ARBA00022801"/>
    </source>
</evidence>
<keyword evidence="34" id="KW-1133">Transmembrane helix</keyword>
<comment type="function">
    <text evidence="31">Mediates the cap-independent, EIF4E-dependent translation of viral genomic RNAs. Binds to the cap-binding site of host EIF4E and thus interferes with the host EIF4E-dependent mRNA export and translation. VPg-RNA directly binds EIF4E and is a template for transcription. Also forms trimeric complexes with EIF4E-EIF4G, which are templates for translation.</text>
</comment>
<comment type="catalytic activity">
    <reaction evidence="2">
        <text>Hydrolyzes a Gly-|-Gly bond at its own C-terminus, commonly in the sequence -Tyr-Xaa-Val-Gly-|-Gly, in the processing of the potyviral polyprotein.</text>
        <dbReference type="EC" id="3.4.22.45"/>
    </reaction>
</comment>
<dbReference type="InterPro" id="IPR043502">
    <property type="entry name" value="DNA/RNA_pol_sf"/>
</dbReference>
<keyword evidence="19" id="KW-0347">Helicase</keyword>
<dbReference type="Pfam" id="PF00851">
    <property type="entry name" value="Peptidase_C6"/>
    <property type="match status" value="1"/>
</dbReference>
<feature type="domain" description="Peptidase C4" evidence="38">
    <location>
        <begin position="1542"/>
        <end position="1760"/>
    </location>
</feature>
<keyword evidence="22" id="KW-0946">Virion</keyword>
<keyword evidence="11" id="KW-0167">Capsid protein</keyword>
<evidence type="ECO:0000256" key="28">
    <source>
        <dbReference type="ARBA" id="ARBA00029422"/>
    </source>
</evidence>
<dbReference type="Gene3D" id="3.30.70.270">
    <property type="match status" value="1"/>
</dbReference>
<dbReference type="Pfam" id="PF00863">
    <property type="entry name" value="Peptidase_C4"/>
    <property type="match status" value="1"/>
</dbReference>
<dbReference type="SUPFAM" id="SSF50494">
    <property type="entry name" value="Trypsin-like serine proteases"/>
    <property type="match status" value="1"/>
</dbReference>
<dbReference type="GO" id="GO:0004386">
    <property type="term" value="F:helicase activity"/>
    <property type="evidence" value="ECO:0007669"/>
    <property type="project" value="UniProtKB-KW"/>
</dbReference>
<evidence type="ECO:0000256" key="20">
    <source>
        <dbReference type="ARBA" id="ARBA00022807"/>
    </source>
</evidence>
<evidence type="ECO:0000259" key="39">
    <source>
        <dbReference type="PROSITE" id="PS51744"/>
    </source>
</evidence>
<sequence>MSSSKKQLGNFKVEVLDVLSTHMSQLLTGKQLSIGEKTREVLVLIVKKHYRKNDLKEGSDFVLVDGKGKTLASFPTLLKGSVSLDDFMKSDFQVPKQQPFTGCDGITKCIKAHRQQLAHMRTISNDYTFGGISKVCPIPLIKGMVPVQGLCFYTLLVSLSYFIPVDLDEAFANLVKEVMGYLKPWPTFEQIAKLAQFMIHRIPVLAHVPIPAIAVDHEQGFMHFCDQRGVPSGWHVLKIGMLAELANAGTMALSRLNKYYVGGDHNGQEDLDIYTQQIKKIKKNFSKWLMTGKLFDDLQNDMHLTAFLALSPSYLARLQHYLEVSASEAEKIVQIDKVNKNKLLAAAVIQTALRGVRIKLRETDIEKVWLHLHKSIDLSLDTDNSVEATKLKEACEHMYNVMCANKKFVYQCEKQIYLHDNEAFRIMLGCSSTWLQRFQEKFFITNGEKQLIISKMKLACFSDGIIYKTLPYVNAFFLYFTLQIFAFLSVVYSVARVCFLFLFAWYGCISVTSALFHLLRMLVVSRLSKNYDKVFICGFCFFLFEIGRYIVWKKSQKKEEGHQQLQAALKSSEKQMMSVMAMITLLVHAFDIDLAIMMSNSLNHVARMANMLTDTTSGWIMKGEGTQELQMKLFDLALEADEAIRNEVEEAVNSHTNSETFSSWMAEQTLFENDKTRPLSYGRAESFVIVDRDNAVEAGQALVDTTNAWTQVVGQTGSGKSTRLPIAYYNRLKHMPARKRAILICEPTQATTQNVAYALSHQHGKQVFFQHEGKVQNGDTSIQVMTYGSAFFKAMSSDSFVNQFDAVFLDESHLITAHSLALESFLNKCTSVRKIYLSATPRNHVPNEAALRRFQIFEHQQPEVSVDAFISSIGKGDSLDALNYGEKVLIFLSGKEQCNRAAIKTNATQFGIRAFSLHKDNFQTNYTKILDHLSQPGRCYIYATNILETGVTLNVDVVVDFGYTNQPKLNLTERTLLLEKRRVTDSERKQRVGRAGRLHDGHAIVLGKTAQVVDLVTPDVVFDAALLSFVYNLEIYVNSHLDSEWLASITREQARTMLNFRLSVFFMRDLVNKQGNIRPELLQAVKNKTWKSLKVHTSTFQASNKEYQQWNRLDHYALTNLSSEHAQAFMEVSHIRVPFITHDMLDFDLIEIAKAVQHYKPNMLTTFGRTPARAVNLVMQVDEANVFSTLRVAQLLRRDYENQIANKRSAMSTQRESPIAYFLSTRIVDDLSAKLEQQIQKAERNIKRLDIFITNLEVFSNAPSATSSVDIPQAEYEEIGRCMQLQTDGKLTRESMIDNLKLEDIPNASLKDAILLGNKRSIIALTFLTCGAFAGLAWYLTWDGKDGLNNDWNKKQRVKVHKEVLEMKGKHLNRDKRNVALQETFDEAYVSMRDDEDFDKVRSRRKGAKQEDLAPVMRYAQQKKPFLTLYDITLDEEITHASFADHNNQAFYETANPLADMSKVEEHLNNHRDSGNIIFWSDFTDNTIFMTVTKKDGSVQKVRLTPHAPERRTRYGGKQGFAEHAGDYRQTGDVEVLKQATQKLEIDTRLAENKISLEIFNMVGHVQAGDGRLHCILYKDFVIMPAHVMQKEFPITLTFKHYTVKIEELPEAYCFAGFDLVCIKRPAQLAPIKCSASLAPAQDAMVVQMVHKKFVTNKPIITVTAPIHETSEMRWAHQIPTVVGMCGAPVIDTQTGKIVGVHVMGDSLKKHNVFESFPPDALEILNTNDKKIHQRYGANRLKVWTFQPEAHGYDPRRIQGLQMNVTKVFQVPSDTSMYTIENFVEEARAGGIFKHREIQEPQPLPIGVRAPHMPNIAFANALLNKRHIFTGESPYWREFKNLHFEHVRGVDVLEDQYAPSALNFDAYWKDLLKFDRISSKTLNKDENILKYAMHATIRNLEKAGMVKTHIRSSEEVLSDVQWSTAAGPMYGMKKVELCKNLTDEELHALTIHVKTRLINGMNCGIWNGSMKAELRPIEKVVLNKTRVFTAAPITTLLASKFFVDDFNKQFYKTNLVANHTVGINKFSRGWERLYNFLNKDGWKHGSGDGSRFDSSIDAFWFDLLYTIRMHFFCDDHKEIAEKALGNMYREFLYTPIHTTSGNIVVKQVGNNSGQPSTVVDNTLILMMSFFYAYISKTKDYLCKFIDDRMRFVCNGDDNKFSLSPDFINEFGGEFSKEIEQLGLHYEFDELTDDITENPYMSLTMVRTPSGIGFSLHPSRIVAIVQWIKKGDIIQATQAAFAAMVEAYNDSWLFSVLHLYLVWLLLEYKDALGFAKSNNIFGLVYMDPCQVHALHYGIGDERQPDDEESDASEDEEDDSTIYGTQQFQMDFSGTSQQQGTSSTTGATISGAAIGGTTPANTTQTAPLAPVTSGRGTGQITPPQVTPEQPAANDEDVDNGEDVQWRIPQIPRKMSHFNNPKVKGKRIWNSRVIKHIDADQYTQSSQLATTAQFERWVEDVKKNLGSPNENDWQIYLTTWCLWCANNGTSSEVATNQNMEIHSSGQYATIPISLFVEPAIRHGGFRKVMRHLSGVTSQILEQGGKMTAWGTKRGYTQLAMIPYAFDFCVQTTGMPKTIREQLNQGKAAAIGSGYQRVMLLDGKIQGSKTSYERHVDTDVDEFEHGEKPQARATLY</sequence>
<dbReference type="GO" id="GO:0039694">
    <property type="term" value="P:viral RNA genome replication"/>
    <property type="evidence" value="ECO:0007669"/>
    <property type="project" value="InterPro"/>
</dbReference>
<evidence type="ECO:0000256" key="25">
    <source>
        <dbReference type="ARBA" id="ARBA00029399"/>
    </source>
</evidence>
<dbReference type="GO" id="GO:0052170">
    <property type="term" value="P:symbiont-mediated suppression of host innate immune response"/>
    <property type="evidence" value="ECO:0007669"/>
    <property type="project" value="UniProtKB-KW"/>
</dbReference>
<dbReference type="GO" id="GO:0005198">
    <property type="term" value="F:structural molecule activity"/>
    <property type="evidence" value="ECO:0007669"/>
    <property type="project" value="InterPro"/>
</dbReference>
<dbReference type="InterPro" id="IPR031159">
    <property type="entry name" value="HC_PRO_CPD_dom"/>
</dbReference>
<dbReference type="InterPro" id="IPR014001">
    <property type="entry name" value="Helicase_ATP-bd"/>
</dbReference>
<evidence type="ECO:0000256" key="31">
    <source>
        <dbReference type="ARBA" id="ARBA00045403"/>
    </source>
</evidence>
<evidence type="ECO:0000256" key="14">
    <source>
        <dbReference type="ARBA" id="ARBA00022670"/>
    </source>
</evidence>
<evidence type="ECO:0000259" key="35">
    <source>
        <dbReference type="PROSITE" id="PS50507"/>
    </source>
</evidence>
<keyword evidence="15" id="KW-0808">Transferase</keyword>
<proteinExistence type="evidence at transcript level"/>
<evidence type="ECO:0000256" key="26">
    <source>
        <dbReference type="ARBA" id="ARBA00029404"/>
    </source>
</evidence>
<evidence type="ECO:0000256" key="1">
    <source>
        <dbReference type="ARBA" id="ARBA00000785"/>
    </source>
</evidence>
<dbReference type="SUPFAM" id="SSF52540">
    <property type="entry name" value="P-loop containing nucleoside triphosphate hydrolases"/>
    <property type="match status" value="1"/>
</dbReference>
<accession>A0AA49AH52</accession>
<evidence type="ECO:0000256" key="3">
    <source>
        <dbReference type="ARBA" id="ARBA00004328"/>
    </source>
</evidence>
<keyword evidence="13" id="KW-1090">Inhibition of host innate immune response by virus</keyword>
<feature type="compositionally biased region" description="Polar residues" evidence="33">
    <location>
        <begin position="2376"/>
        <end position="2385"/>
    </location>
</feature>
<dbReference type="GO" id="GO:0003723">
    <property type="term" value="F:RNA binding"/>
    <property type="evidence" value="ECO:0007669"/>
    <property type="project" value="InterPro"/>
</dbReference>
<evidence type="ECO:0000256" key="21">
    <source>
        <dbReference type="ARBA" id="ARBA00022840"/>
    </source>
</evidence>
<dbReference type="Gene3D" id="3.40.50.300">
    <property type="entry name" value="P-loop containing nucleotide triphosphate hydrolases"/>
    <property type="match status" value="2"/>
</dbReference>
<dbReference type="PROSITE" id="PS51192">
    <property type="entry name" value="HELICASE_ATP_BIND_1"/>
    <property type="match status" value="1"/>
</dbReference>
<feature type="compositionally biased region" description="Acidic residues" evidence="33">
    <location>
        <begin position="2302"/>
        <end position="2318"/>
    </location>
</feature>
<comment type="function">
    <text evidence="29">Indispensable for virus replication.</text>
</comment>
<evidence type="ECO:0000256" key="12">
    <source>
        <dbReference type="ARBA" id="ARBA00022581"/>
    </source>
</evidence>
<feature type="domain" description="Helicase ATP-binding" evidence="36">
    <location>
        <begin position="701"/>
        <end position="859"/>
    </location>
</feature>
<feature type="transmembrane region" description="Helical" evidence="34">
    <location>
        <begin position="476"/>
        <end position="495"/>
    </location>
</feature>
<dbReference type="InterPro" id="IPR001456">
    <property type="entry name" value="HC-pro"/>
</dbReference>
<evidence type="ECO:0000256" key="11">
    <source>
        <dbReference type="ARBA" id="ARBA00022561"/>
    </source>
</evidence>
<comment type="function">
    <text evidence="26">An RNA-dependent RNA polymerase that plays an essential role in the virus replication.</text>
</comment>
<evidence type="ECO:0000256" key="6">
    <source>
        <dbReference type="ARBA" id="ARBA00022484"/>
    </source>
</evidence>
<evidence type="ECO:0000259" key="36">
    <source>
        <dbReference type="PROSITE" id="PS51192"/>
    </source>
</evidence>
<dbReference type="SMART" id="SM00490">
    <property type="entry name" value="HELICc"/>
    <property type="match status" value="1"/>
</dbReference>
<keyword evidence="12" id="KW-0945">Host-virus interaction</keyword>
<evidence type="ECO:0000256" key="13">
    <source>
        <dbReference type="ARBA" id="ARBA00022632"/>
    </source>
</evidence>
<dbReference type="InterPro" id="IPR001650">
    <property type="entry name" value="Helicase_C-like"/>
</dbReference>
<dbReference type="CDD" id="cd23175">
    <property type="entry name" value="ps-ssRNAv_Potyviridae_RdRp"/>
    <property type="match status" value="1"/>
</dbReference>
<keyword evidence="9" id="KW-0191">Covalent protein-RNA linkage</keyword>
<comment type="subcellular location">
    <subcellularLocation>
        <location evidence="30">Host cytoplasmic vesicle</location>
    </subcellularLocation>
    <subcellularLocation>
        <location evidence="3">Virion</location>
    </subcellularLocation>
</comment>
<dbReference type="InterPro" id="IPR043128">
    <property type="entry name" value="Rev_trsase/Diguanyl_cyclase"/>
</dbReference>
<evidence type="ECO:0000256" key="9">
    <source>
        <dbReference type="ARBA" id="ARBA00022520"/>
    </source>
</evidence>
<dbReference type="PROSITE" id="PS51436">
    <property type="entry name" value="POTYVIRUS_NIA_PRO"/>
    <property type="match status" value="1"/>
</dbReference>
<dbReference type="PANTHER" id="PTHR18934">
    <property type="entry name" value="ATP-DEPENDENT RNA HELICASE"/>
    <property type="match status" value="1"/>
</dbReference>
<dbReference type="InterPro" id="IPR042308">
    <property type="entry name" value="HC_PRO_CPD_sf"/>
</dbReference>
<evidence type="ECO:0000256" key="10">
    <source>
        <dbReference type="ARBA" id="ARBA00022553"/>
    </source>
</evidence>
<keyword evidence="20" id="KW-0788">Thiol protease</keyword>
<dbReference type="PROSITE" id="PS51744">
    <property type="entry name" value="HC_PRO_CPD"/>
    <property type="match status" value="1"/>
</dbReference>
<evidence type="ECO:0000259" key="38">
    <source>
        <dbReference type="PROSITE" id="PS51436"/>
    </source>
</evidence>
<feature type="compositionally biased region" description="Low complexity" evidence="33">
    <location>
        <begin position="2331"/>
        <end position="2356"/>
    </location>
</feature>
<dbReference type="Pfam" id="PF00767">
    <property type="entry name" value="Poty_coat"/>
    <property type="match status" value="1"/>
</dbReference>
<protein>
    <submittedName>
        <fullName evidence="40">Polyprotein</fullName>
    </submittedName>
</protein>
<evidence type="ECO:0000256" key="34">
    <source>
        <dbReference type="SAM" id="Phobius"/>
    </source>
</evidence>
<evidence type="ECO:0000256" key="17">
    <source>
        <dbReference type="ARBA" id="ARBA00022741"/>
    </source>
</evidence>
<reference evidence="40 41" key="1">
    <citation type="submission" date="2020-02" db="EMBL/GenBank/DDBJ databases">
        <authorList>
            <person name="Jo Y."/>
            <person name="Cho W.K."/>
        </authorList>
    </citation>
    <scope>NUCLEOTIDE SEQUENCE [LARGE SCALE GENOMIC DNA]</scope>
    <source>
        <strain evidence="40">Won_8200</strain>
    </source>
</reference>
<feature type="active site" description="For helper component proteinase activity" evidence="32">
    <location>
        <position position="223"/>
    </location>
</feature>
<evidence type="ECO:0000313" key="40">
    <source>
        <dbReference type="EMBL" id="QVG60628.1"/>
    </source>
</evidence>
<keyword evidence="21" id="KW-0067">ATP-binding</keyword>
<keyword evidence="14" id="KW-0645">Protease</keyword>
<keyword evidence="34" id="KW-0812">Transmembrane</keyword>
<evidence type="ECO:0000256" key="15">
    <source>
        <dbReference type="ARBA" id="ARBA00022679"/>
    </source>
</evidence>
<comment type="function">
    <text evidence="28">Has helicase activity. It may be involved in replication.</text>
</comment>
<feature type="transmembrane region" description="Helical" evidence="34">
    <location>
        <begin position="579"/>
        <end position="598"/>
    </location>
</feature>
<comment type="function">
    <text evidence="27">Involved in aphid transmission, cell-to-cell and systemis movement, encapsidation of the viral RNA and in the regulation of viral RNA amplification.</text>
</comment>
<dbReference type="GO" id="GO:0005524">
    <property type="term" value="F:ATP binding"/>
    <property type="evidence" value="ECO:0007669"/>
    <property type="project" value="UniProtKB-KW"/>
</dbReference>
<keyword evidence="34" id="KW-0472">Membrane</keyword>
<keyword evidence="18" id="KW-0378">Hydrolase</keyword>
<feature type="region of interest" description="Disordered" evidence="33">
    <location>
        <begin position="2331"/>
        <end position="2397"/>
    </location>
</feature>
<keyword evidence="8" id="KW-1139">Helical capsid protein</keyword>
<feature type="transmembrane region" description="Helical" evidence="34">
    <location>
        <begin position="501"/>
        <end position="522"/>
    </location>
</feature>
<dbReference type="Pfam" id="PF00271">
    <property type="entry name" value="Helicase_C"/>
    <property type="match status" value="1"/>
</dbReference>
<comment type="similarity">
    <text evidence="4">Belongs to the potyviridae genome polyprotein family.</text>
</comment>
<evidence type="ECO:0000256" key="4">
    <source>
        <dbReference type="ARBA" id="ARBA00006064"/>
    </source>
</evidence>
<dbReference type="GO" id="GO:0004197">
    <property type="term" value="F:cysteine-type endopeptidase activity"/>
    <property type="evidence" value="ECO:0007669"/>
    <property type="project" value="InterPro"/>
</dbReference>
<evidence type="ECO:0000256" key="2">
    <source>
        <dbReference type="ARBA" id="ARBA00001848"/>
    </source>
</evidence>
<evidence type="ECO:0000256" key="33">
    <source>
        <dbReference type="SAM" id="MobiDB-lite"/>
    </source>
</evidence>
<dbReference type="EMBL" id="MT110148">
    <property type="protein sequence ID" value="QVG60628.1"/>
    <property type="molecule type" value="mRNA"/>
</dbReference>
<dbReference type="GO" id="GO:0044161">
    <property type="term" value="C:host cell cytoplasmic vesicle"/>
    <property type="evidence" value="ECO:0007669"/>
    <property type="project" value="UniProtKB-SubCell"/>
</dbReference>
<feature type="domain" description="RdRp catalytic" evidence="35">
    <location>
        <begin position="2042"/>
        <end position="2170"/>
    </location>
</feature>
<evidence type="ECO:0000256" key="22">
    <source>
        <dbReference type="ARBA" id="ARBA00022844"/>
    </source>
</evidence>
<dbReference type="GO" id="GO:0016818">
    <property type="term" value="F:hydrolase activity, acting on acid anhydrides, in phosphorus-containing anhydrides"/>
    <property type="evidence" value="ECO:0007669"/>
    <property type="project" value="InterPro"/>
</dbReference>
<evidence type="ECO:0000256" key="30">
    <source>
        <dbReference type="ARBA" id="ARBA00034108"/>
    </source>
</evidence>
<dbReference type="Pfam" id="PF08440">
    <property type="entry name" value="Poty_PP"/>
    <property type="match status" value="1"/>
</dbReference>
<dbReference type="PANTHER" id="PTHR18934:SF99">
    <property type="entry name" value="ATP-DEPENDENT RNA HELICASE DHX37-RELATED"/>
    <property type="match status" value="1"/>
</dbReference>
<feature type="transmembrane region" description="Helical" evidence="34">
    <location>
        <begin position="534"/>
        <end position="552"/>
    </location>
</feature>
<comment type="catalytic activity">
    <reaction evidence="1">
        <text>Hydrolyzes glutaminyl bonds, and activity is further restricted by preferences for the amino acids in P6 - P1' that vary with the species of potyvirus, e.g. Glu-Xaa-Xaa-Tyr-Xaa-Gln-|-(Ser or Gly) for the enzyme from tobacco etch virus. The natural substrate is the viral polyprotein, but other proteins and oligopeptides containing the appropriate consensus sequence are also cleaved.</text>
        <dbReference type="EC" id="3.4.22.44"/>
    </reaction>
</comment>
<evidence type="ECO:0000256" key="32">
    <source>
        <dbReference type="PROSITE-ProRule" id="PRU01080"/>
    </source>
</evidence>
<dbReference type="GO" id="GO:0006351">
    <property type="term" value="P:DNA-templated transcription"/>
    <property type="evidence" value="ECO:0007669"/>
    <property type="project" value="InterPro"/>
</dbReference>
<evidence type="ECO:0000256" key="24">
    <source>
        <dbReference type="ARBA" id="ARBA00023280"/>
    </source>
</evidence>
<dbReference type="Gene3D" id="2.40.10.10">
    <property type="entry name" value="Trypsin-like serine proteases"/>
    <property type="match status" value="1"/>
</dbReference>
<feature type="active site" description="For helper component proteinase activity" evidence="32">
    <location>
        <position position="151"/>
    </location>
</feature>
<dbReference type="SMART" id="SM00487">
    <property type="entry name" value="DEXDc"/>
    <property type="match status" value="1"/>
</dbReference>
<dbReference type="GO" id="GO:0006508">
    <property type="term" value="P:proteolysis"/>
    <property type="evidence" value="ECO:0007669"/>
    <property type="project" value="UniProtKB-KW"/>
</dbReference>
<dbReference type="InterPro" id="IPR001592">
    <property type="entry name" value="Poty_coat"/>
</dbReference>
<keyword evidence="6" id="KW-0696">RNA-directed RNA polymerase</keyword>
<organism evidence="40 41">
    <name type="scientific">Large cardamon chirke virus</name>
    <dbReference type="NCBI Taxonomy" id="3070159"/>
    <lineage>
        <taxon>Viruses</taxon>
        <taxon>Riboviria</taxon>
        <taxon>Orthornavirae</taxon>
        <taxon>Pisuviricota</taxon>
        <taxon>Stelpaviricetes</taxon>
        <taxon>Patatavirales</taxon>
        <taxon>Potyviridae</taxon>
        <taxon>Macluravirus</taxon>
        <taxon>Macluravirus amomulineae</taxon>
    </lineage>
</organism>
<dbReference type="SUPFAM" id="SSF56672">
    <property type="entry name" value="DNA/RNA polymerases"/>
    <property type="match status" value="1"/>
</dbReference>
<evidence type="ECO:0000256" key="7">
    <source>
        <dbReference type="ARBA" id="ARBA00022488"/>
    </source>
</evidence>
<dbReference type="InterPro" id="IPR027417">
    <property type="entry name" value="P-loop_NTPase"/>
</dbReference>
<keyword evidence="41" id="KW-1185">Reference proteome</keyword>
<dbReference type="InterPro" id="IPR013648">
    <property type="entry name" value="PP_Potyviridae"/>
</dbReference>
<dbReference type="PROSITE" id="PS50507">
    <property type="entry name" value="RDRP_SSRNA_POS"/>
    <property type="match status" value="1"/>
</dbReference>
<dbReference type="InterPro" id="IPR009003">
    <property type="entry name" value="Peptidase_S1_PA"/>
</dbReference>
<keyword evidence="24" id="KW-0899">Viral immunoevasion</keyword>
<dbReference type="GO" id="GO:0019029">
    <property type="term" value="C:helical viral capsid"/>
    <property type="evidence" value="ECO:0007669"/>
    <property type="project" value="UniProtKB-KW"/>
</dbReference>
<feature type="region of interest" description="Disordered" evidence="33">
    <location>
        <begin position="2298"/>
        <end position="2318"/>
    </location>
</feature>
<keyword evidence="10" id="KW-0597">Phosphoprotein</keyword>
<feature type="domain" description="Peptidase C6" evidence="39">
    <location>
        <begin position="143"/>
        <end position="262"/>
    </location>
</feature>
<dbReference type="GO" id="GO:0003968">
    <property type="term" value="F:RNA-directed RNA polymerase activity"/>
    <property type="evidence" value="ECO:0007669"/>
    <property type="project" value="UniProtKB-KW"/>
</dbReference>
<dbReference type="PRINTS" id="PR00966">
    <property type="entry name" value="NIAPOTYPTASE"/>
</dbReference>
<evidence type="ECO:0000256" key="29">
    <source>
        <dbReference type="ARBA" id="ARBA00034080"/>
    </source>
</evidence>
<dbReference type="InterPro" id="IPR011545">
    <property type="entry name" value="DEAD/DEAH_box_helicase_dom"/>
</dbReference>